<dbReference type="PANTHER" id="PTHR30346">
    <property type="entry name" value="TRANSCRIPTIONAL DUAL REGULATOR HCAR-RELATED"/>
    <property type="match status" value="1"/>
</dbReference>
<dbReference type="GO" id="GO:0003700">
    <property type="term" value="F:DNA-binding transcription factor activity"/>
    <property type="evidence" value="ECO:0007669"/>
    <property type="project" value="InterPro"/>
</dbReference>
<gene>
    <name evidence="6" type="ORF">KSF_055910</name>
</gene>
<dbReference type="InterPro" id="IPR005119">
    <property type="entry name" value="LysR_subst-bd"/>
</dbReference>
<keyword evidence="4" id="KW-0804">Transcription</keyword>
<dbReference type="PANTHER" id="PTHR30346:SF28">
    <property type="entry name" value="HTH-TYPE TRANSCRIPTIONAL REGULATOR CYNR"/>
    <property type="match status" value="1"/>
</dbReference>
<keyword evidence="2" id="KW-0805">Transcription regulation</keyword>
<sequence length="308" mass="34474">MELRQLRYFVMVAHKRHFTRAAEELCIAQPALSQQIQALEQEYGVTLFERTSRRVRLTTAGEALLEHAERILTAVEQARADLQTFATLKRGRVAIGVLQSLSMYRLPALLARFHAHYPGIEITLHESVTEDLLEQIAQGQLDLALIHAIEDIFPVHKIDPHIVVEAILKEEIVVIVSPDHPLAHRKSIAPEELQDEAFLLFKAGSGLRQALIHLSNRGHFTPHILLESGNIGTVRALVAEGLGISVLPRTVAEAPGQAIVALTLDPPILPRTVMVAWHQRLAHSLTGTAFLQFLHDDMQHYPWENKQS</sequence>
<dbReference type="Proteomes" id="UP000597444">
    <property type="component" value="Unassembled WGS sequence"/>
</dbReference>
<dbReference type="InterPro" id="IPR036390">
    <property type="entry name" value="WH_DNA-bd_sf"/>
</dbReference>
<feature type="domain" description="HTH lysR-type" evidence="5">
    <location>
        <begin position="1"/>
        <end position="58"/>
    </location>
</feature>
<comment type="caution">
    <text evidence="6">The sequence shown here is derived from an EMBL/GenBank/DDBJ whole genome shotgun (WGS) entry which is preliminary data.</text>
</comment>
<dbReference type="Pfam" id="PF00126">
    <property type="entry name" value="HTH_1"/>
    <property type="match status" value="1"/>
</dbReference>
<dbReference type="RefSeq" id="WP_220206215.1">
    <property type="nucleotide sequence ID" value="NZ_BNJK01000001.1"/>
</dbReference>
<dbReference type="GO" id="GO:0003677">
    <property type="term" value="F:DNA binding"/>
    <property type="evidence" value="ECO:0007669"/>
    <property type="project" value="UniProtKB-KW"/>
</dbReference>
<keyword evidence="3" id="KW-0238">DNA-binding</keyword>
<evidence type="ECO:0000256" key="4">
    <source>
        <dbReference type="ARBA" id="ARBA00023163"/>
    </source>
</evidence>
<dbReference type="FunFam" id="1.10.10.10:FF:000001">
    <property type="entry name" value="LysR family transcriptional regulator"/>
    <property type="match status" value="1"/>
</dbReference>
<keyword evidence="7" id="KW-1185">Reference proteome</keyword>
<dbReference type="Gene3D" id="1.10.10.10">
    <property type="entry name" value="Winged helix-like DNA-binding domain superfamily/Winged helix DNA-binding domain"/>
    <property type="match status" value="1"/>
</dbReference>
<dbReference type="Pfam" id="PF03466">
    <property type="entry name" value="LysR_substrate"/>
    <property type="match status" value="1"/>
</dbReference>
<evidence type="ECO:0000256" key="1">
    <source>
        <dbReference type="ARBA" id="ARBA00009437"/>
    </source>
</evidence>
<organism evidence="6 7">
    <name type="scientific">Reticulibacter mediterranei</name>
    <dbReference type="NCBI Taxonomy" id="2778369"/>
    <lineage>
        <taxon>Bacteria</taxon>
        <taxon>Bacillati</taxon>
        <taxon>Chloroflexota</taxon>
        <taxon>Ktedonobacteria</taxon>
        <taxon>Ktedonobacterales</taxon>
        <taxon>Reticulibacteraceae</taxon>
        <taxon>Reticulibacter</taxon>
    </lineage>
</organism>
<dbReference type="PROSITE" id="PS50931">
    <property type="entry name" value="HTH_LYSR"/>
    <property type="match status" value="1"/>
</dbReference>
<evidence type="ECO:0000256" key="2">
    <source>
        <dbReference type="ARBA" id="ARBA00023015"/>
    </source>
</evidence>
<evidence type="ECO:0000256" key="3">
    <source>
        <dbReference type="ARBA" id="ARBA00023125"/>
    </source>
</evidence>
<evidence type="ECO:0000259" key="5">
    <source>
        <dbReference type="PROSITE" id="PS50931"/>
    </source>
</evidence>
<dbReference type="EMBL" id="BNJK01000001">
    <property type="protein sequence ID" value="GHO95543.1"/>
    <property type="molecule type" value="Genomic_DNA"/>
</dbReference>
<proteinExistence type="inferred from homology"/>
<evidence type="ECO:0000313" key="7">
    <source>
        <dbReference type="Proteomes" id="UP000597444"/>
    </source>
</evidence>
<dbReference type="SUPFAM" id="SSF46785">
    <property type="entry name" value="Winged helix' DNA-binding domain"/>
    <property type="match status" value="1"/>
</dbReference>
<dbReference type="InterPro" id="IPR036388">
    <property type="entry name" value="WH-like_DNA-bd_sf"/>
</dbReference>
<dbReference type="PRINTS" id="PR00039">
    <property type="entry name" value="HTHLYSR"/>
</dbReference>
<dbReference type="SUPFAM" id="SSF53850">
    <property type="entry name" value="Periplasmic binding protein-like II"/>
    <property type="match status" value="1"/>
</dbReference>
<protein>
    <submittedName>
        <fullName evidence="6">LysR family transcriptional regulator</fullName>
    </submittedName>
</protein>
<reference evidence="6" key="1">
    <citation type="submission" date="2020-10" db="EMBL/GenBank/DDBJ databases">
        <title>Taxonomic study of unclassified bacteria belonging to the class Ktedonobacteria.</title>
        <authorList>
            <person name="Yabe S."/>
            <person name="Wang C.M."/>
            <person name="Zheng Y."/>
            <person name="Sakai Y."/>
            <person name="Cavaletti L."/>
            <person name="Monciardini P."/>
            <person name="Donadio S."/>
        </authorList>
    </citation>
    <scope>NUCLEOTIDE SEQUENCE</scope>
    <source>
        <strain evidence="6">ID150040</strain>
    </source>
</reference>
<dbReference type="Gene3D" id="3.40.190.290">
    <property type="match status" value="1"/>
</dbReference>
<evidence type="ECO:0000313" key="6">
    <source>
        <dbReference type="EMBL" id="GHO95543.1"/>
    </source>
</evidence>
<dbReference type="CDD" id="cd05466">
    <property type="entry name" value="PBP2_LTTR_substrate"/>
    <property type="match status" value="1"/>
</dbReference>
<dbReference type="AlphaFoldDB" id="A0A8J3N4J6"/>
<comment type="similarity">
    <text evidence="1">Belongs to the LysR transcriptional regulatory family.</text>
</comment>
<dbReference type="GO" id="GO:0032993">
    <property type="term" value="C:protein-DNA complex"/>
    <property type="evidence" value="ECO:0007669"/>
    <property type="project" value="TreeGrafter"/>
</dbReference>
<accession>A0A8J3N4J6</accession>
<dbReference type="InterPro" id="IPR000847">
    <property type="entry name" value="LysR_HTH_N"/>
</dbReference>
<name>A0A8J3N4J6_9CHLR</name>